<organism evidence="1 2">
    <name type="scientific">Aspergillus transmontanensis</name>
    <dbReference type="NCBI Taxonomy" id="1034304"/>
    <lineage>
        <taxon>Eukaryota</taxon>
        <taxon>Fungi</taxon>
        <taxon>Dikarya</taxon>
        <taxon>Ascomycota</taxon>
        <taxon>Pezizomycotina</taxon>
        <taxon>Eurotiomycetes</taxon>
        <taxon>Eurotiomycetidae</taxon>
        <taxon>Eurotiales</taxon>
        <taxon>Aspergillaceae</taxon>
        <taxon>Aspergillus</taxon>
        <taxon>Aspergillus subgen. Circumdati</taxon>
    </lineage>
</organism>
<dbReference type="EMBL" id="ML738309">
    <property type="protein sequence ID" value="KAE8316027.1"/>
    <property type="molecule type" value="Genomic_DNA"/>
</dbReference>
<proteinExistence type="predicted"/>
<accession>A0A5N6W5B1</accession>
<keyword evidence="2" id="KW-1185">Reference proteome</keyword>
<evidence type="ECO:0000313" key="2">
    <source>
        <dbReference type="Proteomes" id="UP000325433"/>
    </source>
</evidence>
<dbReference type="AlphaFoldDB" id="A0A5N6W5B1"/>
<name>A0A5N6W5B1_9EURO</name>
<dbReference type="Proteomes" id="UP000325433">
    <property type="component" value="Unassembled WGS sequence"/>
</dbReference>
<evidence type="ECO:0000313" key="1">
    <source>
        <dbReference type="EMBL" id="KAE8316027.1"/>
    </source>
</evidence>
<gene>
    <name evidence="1" type="ORF">BDV41DRAFT_574406</name>
</gene>
<sequence length="453" mass="52080">MQMVIWDSALSSLAQDSLFFKEVKSLLDEKFRRKFLWSTAYESPPDWSYLEPGLLRRSLIRSSVFRVSGFGAEEYTHALDSNCLGRDRLQWSKLGIRALNSAELVYNERDYIYYPSVDPGTLWNFHCHYKKDKPVPAFELGYDACYLMVNFYQSVSMHWSSLHTNLGSKPPSINKYKVMMWLSTLAYADEAEMSIIQTLISFYIIPEMGTIQVPQTLPRQTSDGYNCKKSAIESIVMSSCHSIDESPEANIVRDLRSESAEDFQTHKISLFRRHRAAAIDEFTNVIMNMRPCRAPTMTRYDGLVAVSQYVDVQKALIFASALFECWYDNKCFFEYLTEIETMLGRVKEIQTLLGMTCQDIGPTGSWRPWRVKHAQPILTRGLISVDYTLPSLAPFHVPFSGTDLTDFVLRGNRSEESMAQLSTIQNAMQQDVEHLVDCFQRPLEKNPVSSWKC</sequence>
<reference evidence="2" key="1">
    <citation type="submission" date="2019-04" db="EMBL/GenBank/DDBJ databases">
        <title>Friends and foes A comparative genomics studyof 23 Aspergillus species from section Flavi.</title>
        <authorList>
            <consortium name="DOE Joint Genome Institute"/>
            <person name="Kjaerbolling I."/>
            <person name="Vesth T."/>
            <person name="Frisvad J.C."/>
            <person name="Nybo J.L."/>
            <person name="Theobald S."/>
            <person name="Kildgaard S."/>
            <person name="Isbrandt T."/>
            <person name="Kuo A."/>
            <person name="Sato A."/>
            <person name="Lyhne E.K."/>
            <person name="Kogle M.E."/>
            <person name="Wiebenga A."/>
            <person name="Kun R.S."/>
            <person name="Lubbers R.J."/>
            <person name="Makela M.R."/>
            <person name="Barry K."/>
            <person name="Chovatia M."/>
            <person name="Clum A."/>
            <person name="Daum C."/>
            <person name="Haridas S."/>
            <person name="He G."/>
            <person name="LaButti K."/>
            <person name="Lipzen A."/>
            <person name="Mondo S."/>
            <person name="Riley R."/>
            <person name="Salamov A."/>
            <person name="Simmons B.A."/>
            <person name="Magnuson J.K."/>
            <person name="Henrissat B."/>
            <person name="Mortensen U.H."/>
            <person name="Larsen T.O."/>
            <person name="Devries R.P."/>
            <person name="Grigoriev I.V."/>
            <person name="Machida M."/>
            <person name="Baker S.E."/>
            <person name="Andersen M.R."/>
        </authorList>
    </citation>
    <scope>NUCLEOTIDE SEQUENCE [LARGE SCALE GENOMIC DNA]</scope>
    <source>
        <strain evidence="2">CBS 130015</strain>
    </source>
</reference>
<protein>
    <submittedName>
        <fullName evidence="1">Uncharacterized protein</fullName>
    </submittedName>
</protein>